<reference evidence="1 2" key="1">
    <citation type="submission" date="2019-10" db="EMBL/GenBank/DDBJ databases">
        <title>Taxonomy of Antarctic Massilia spp.: description of Massilia rubra sp. nov., Massilia aquatica sp. nov., Massilia mucilaginosa sp. nov., Massilia frigida sp. nov. isolated from streams, lakes and regoliths.</title>
        <authorList>
            <person name="Holochova P."/>
            <person name="Sedlacek I."/>
            <person name="Kralova S."/>
            <person name="Maslanova I."/>
            <person name="Busse H.-J."/>
            <person name="Stankova E."/>
            <person name="Vrbovska V."/>
            <person name="Kovarovic V."/>
            <person name="Bartak M."/>
            <person name="Svec P."/>
            <person name="Pantucek R."/>
        </authorList>
    </citation>
    <scope>NUCLEOTIDE SEQUENCE [LARGE SCALE GENOMIC DNA]</scope>
    <source>
        <strain evidence="1 2">CCM 8695</strain>
    </source>
</reference>
<comment type="caution">
    <text evidence="1">The sequence shown here is derived from an EMBL/GenBank/DDBJ whole genome shotgun (WGS) entry which is preliminary data.</text>
</comment>
<keyword evidence="2" id="KW-1185">Reference proteome</keyword>
<name>A0ABX0NJU9_9BURK</name>
<dbReference type="Proteomes" id="UP000621455">
    <property type="component" value="Unassembled WGS sequence"/>
</dbReference>
<dbReference type="RefSeq" id="WP_167090264.1">
    <property type="nucleotide sequence ID" value="NZ_WHJG01000031.1"/>
</dbReference>
<evidence type="ECO:0000313" key="1">
    <source>
        <dbReference type="EMBL" id="NHZ82345.1"/>
    </source>
</evidence>
<gene>
    <name evidence="1" type="ORF">F2P44_24130</name>
</gene>
<proteinExistence type="predicted"/>
<accession>A0ABX0NJU9</accession>
<evidence type="ECO:0000313" key="2">
    <source>
        <dbReference type="Proteomes" id="UP000621455"/>
    </source>
</evidence>
<sequence>MDSSGNLPCYWRDPGKAAHVDLWGGEVWIYQLSSFDEKQSEAAITCLENRDCPAGERIEIITLEAKSRSCLGVLLNVLRSRRLTSDSSKLIEEAGLEWKLHFLACRSDAGAVAEIGKRYEADSMKTGAQTIGQTNAPRPLGYFDSANVIAAAAQLRAQVPALMHVHLNEEVRKHEAVMQRYPVRHPDHAVFLREKIQVYESVRNLNLAAQADLAKEYCEKMNQYVIARDFLEVEKPDIAWRTMGHAG</sequence>
<organism evidence="1 2">
    <name type="scientific">Massilia frigida</name>
    <dbReference type="NCBI Taxonomy" id="2609281"/>
    <lineage>
        <taxon>Bacteria</taxon>
        <taxon>Pseudomonadati</taxon>
        <taxon>Pseudomonadota</taxon>
        <taxon>Betaproteobacteria</taxon>
        <taxon>Burkholderiales</taxon>
        <taxon>Oxalobacteraceae</taxon>
        <taxon>Telluria group</taxon>
        <taxon>Massilia</taxon>
    </lineage>
</organism>
<dbReference type="EMBL" id="WHJG01000031">
    <property type="protein sequence ID" value="NHZ82345.1"/>
    <property type="molecule type" value="Genomic_DNA"/>
</dbReference>
<protein>
    <submittedName>
        <fullName evidence="1">Uncharacterized protein</fullName>
    </submittedName>
</protein>